<organism evidence="3 4">
    <name type="scientific">Pseudogymnoascus verrucosus</name>
    <dbReference type="NCBI Taxonomy" id="342668"/>
    <lineage>
        <taxon>Eukaryota</taxon>
        <taxon>Fungi</taxon>
        <taxon>Dikarya</taxon>
        <taxon>Ascomycota</taxon>
        <taxon>Pezizomycotina</taxon>
        <taxon>Leotiomycetes</taxon>
        <taxon>Thelebolales</taxon>
        <taxon>Thelebolaceae</taxon>
        <taxon>Pseudogymnoascus</taxon>
    </lineage>
</organism>
<dbReference type="PROSITE" id="PS50404">
    <property type="entry name" value="GST_NTER"/>
    <property type="match status" value="1"/>
</dbReference>
<dbReference type="AlphaFoldDB" id="A0A1B8GP22"/>
<reference evidence="3 4" key="1">
    <citation type="submission" date="2016-03" db="EMBL/GenBank/DDBJ databases">
        <title>Comparative genomics of Pseudogymnoascus destructans, the fungus causing white-nose syndrome of bats.</title>
        <authorList>
            <person name="Palmer J.M."/>
            <person name="Drees K.P."/>
            <person name="Foster J.T."/>
            <person name="Lindner D.L."/>
        </authorList>
    </citation>
    <scope>NUCLEOTIDE SEQUENCE [LARGE SCALE GENOMIC DNA]</scope>
    <source>
        <strain evidence="3 4">UAMH 10579</strain>
    </source>
</reference>
<dbReference type="InterPro" id="IPR036249">
    <property type="entry name" value="Thioredoxin-like_sf"/>
</dbReference>
<reference evidence="4" key="2">
    <citation type="journal article" date="2018" name="Nat. Commun.">
        <title>Extreme sensitivity to ultraviolet light in the fungal pathogen causing white-nose syndrome of bats.</title>
        <authorList>
            <person name="Palmer J.M."/>
            <person name="Drees K.P."/>
            <person name="Foster J.T."/>
            <person name="Lindner D.L."/>
        </authorList>
    </citation>
    <scope>NUCLEOTIDE SEQUENCE [LARGE SCALE GENOMIC DNA]</scope>
    <source>
        <strain evidence="4">UAMH 10579</strain>
    </source>
</reference>
<accession>A0A1B8GP22</accession>
<evidence type="ECO:0000256" key="1">
    <source>
        <dbReference type="ARBA" id="ARBA00007409"/>
    </source>
</evidence>
<protein>
    <submittedName>
        <fullName evidence="3">Glutathione S-transferase, nitrogen catabolite repression regulator</fullName>
    </submittedName>
</protein>
<evidence type="ECO:0000313" key="4">
    <source>
        <dbReference type="Proteomes" id="UP000091956"/>
    </source>
</evidence>
<dbReference type="PANTHER" id="PTHR44051:SF3">
    <property type="entry name" value="TRANSCRIPTIONAL REGULATOR URE2"/>
    <property type="match status" value="1"/>
</dbReference>
<dbReference type="CDD" id="cd03048">
    <property type="entry name" value="GST_N_Ure2p_like"/>
    <property type="match status" value="1"/>
</dbReference>
<dbReference type="SFLD" id="SFLDG00358">
    <property type="entry name" value="Main_(cytGST)"/>
    <property type="match status" value="1"/>
</dbReference>
<dbReference type="SFLD" id="SFLDS00019">
    <property type="entry name" value="Glutathione_Transferase_(cytos"/>
    <property type="match status" value="1"/>
</dbReference>
<gene>
    <name evidence="3" type="primary">URE2_4</name>
    <name evidence="3" type="ORF">VE01_04441</name>
</gene>
<dbReference type="InterPro" id="IPR004045">
    <property type="entry name" value="Glutathione_S-Trfase_N"/>
</dbReference>
<sequence>MKPIVLYSRLNEEITLISHTAFGPNPWKVAIVLEELKLPYKTHILKSDELKLPEYERISPNGKVPAIEDPNTGVSLWESCAIIEYLVDTYDEASTISYSTLPGKYHIKQFLYFQASGQGPYFGQAF</sequence>
<dbReference type="PANTHER" id="PTHR44051">
    <property type="entry name" value="GLUTATHIONE S-TRANSFERASE-RELATED"/>
    <property type="match status" value="1"/>
</dbReference>
<keyword evidence="3" id="KW-0808">Transferase</keyword>
<feature type="domain" description="GST N-terminal" evidence="2">
    <location>
        <begin position="13"/>
        <end position="94"/>
    </location>
</feature>
<dbReference type="Pfam" id="PF13409">
    <property type="entry name" value="GST_N_2"/>
    <property type="match status" value="1"/>
</dbReference>
<proteinExistence type="inferred from homology"/>
<evidence type="ECO:0000259" key="2">
    <source>
        <dbReference type="PROSITE" id="PS50404"/>
    </source>
</evidence>
<name>A0A1B8GP22_9PEZI</name>
<keyword evidence="4" id="KW-1185">Reference proteome</keyword>
<dbReference type="Proteomes" id="UP000091956">
    <property type="component" value="Unassembled WGS sequence"/>
</dbReference>
<dbReference type="RefSeq" id="XP_018131284.1">
    <property type="nucleotide sequence ID" value="XM_018273915.1"/>
</dbReference>
<dbReference type="GeneID" id="28837827"/>
<dbReference type="EMBL" id="KV460221">
    <property type="protein sequence ID" value="OBT97551.1"/>
    <property type="molecule type" value="Genomic_DNA"/>
</dbReference>
<dbReference type="GO" id="GO:0016740">
    <property type="term" value="F:transferase activity"/>
    <property type="evidence" value="ECO:0007669"/>
    <property type="project" value="UniProtKB-KW"/>
</dbReference>
<dbReference type="STRING" id="342668.A0A1B8GP22"/>
<dbReference type="SUPFAM" id="SSF52833">
    <property type="entry name" value="Thioredoxin-like"/>
    <property type="match status" value="1"/>
</dbReference>
<comment type="similarity">
    <text evidence="1">Belongs to the GST superfamily.</text>
</comment>
<dbReference type="Gene3D" id="1.20.1050.130">
    <property type="match status" value="1"/>
</dbReference>
<dbReference type="InterPro" id="IPR040079">
    <property type="entry name" value="Glutathione_S-Trfase"/>
</dbReference>
<evidence type="ECO:0000313" key="3">
    <source>
        <dbReference type="EMBL" id="OBT97551.1"/>
    </source>
</evidence>